<sequence length="346" mass="38322">MTKGKSYFWVGLLIGVILTSFTYSYLGRKQLSSPGQKSARVLKMAHGLSVTHPVHEAIMFFAKRLEELSGGQLSIQVYPSGQLGNETKCLEQLQLGTLDLTKTSAGVMGNFVNSMKVFSVPYIFRDEDHYWSVLDGKLGGKLLDILAVQDSGALSGFKGVCYYDSGSRNFYTNIQVKKPVDLKGLKIRTMKDPVAMDMVQALGGSPTPIPWGELYTALKQGVVDGAENNPPSIVSSRHYEACKFLAMDHHSRIPDIVLMSAKKWDTLSLQEQGWLMDAAEESKELQKKLWKKASDDAMDVMRKNGVTILDVETALFKKASMPAVEKNLHGKIKELYEKIQTVSSGE</sequence>
<dbReference type="GO" id="GO:0055085">
    <property type="term" value="P:transmembrane transport"/>
    <property type="evidence" value="ECO:0007669"/>
    <property type="project" value="InterPro"/>
</dbReference>
<dbReference type="InterPro" id="IPR038404">
    <property type="entry name" value="TRAP_DctP_sf"/>
</dbReference>
<dbReference type="PANTHER" id="PTHR33376:SF2">
    <property type="entry name" value="DICARBOXYLATE-BINDING PERIPLASMIC PROTEIN"/>
    <property type="match status" value="1"/>
</dbReference>
<keyword evidence="2" id="KW-0472">Membrane</keyword>
<evidence type="ECO:0000256" key="1">
    <source>
        <dbReference type="ARBA" id="ARBA00022729"/>
    </source>
</evidence>
<evidence type="ECO:0000313" key="3">
    <source>
        <dbReference type="EMBL" id="SVA12255.1"/>
    </source>
</evidence>
<dbReference type="PANTHER" id="PTHR33376">
    <property type="match status" value="1"/>
</dbReference>
<dbReference type="Pfam" id="PF03480">
    <property type="entry name" value="DctP"/>
    <property type="match status" value="1"/>
</dbReference>
<evidence type="ECO:0000256" key="2">
    <source>
        <dbReference type="SAM" id="Phobius"/>
    </source>
</evidence>
<accession>A0A381T7W4</accession>
<dbReference type="InterPro" id="IPR004682">
    <property type="entry name" value="TRAP_DctP"/>
</dbReference>
<dbReference type="InterPro" id="IPR018389">
    <property type="entry name" value="DctP_fam"/>
</dbReference>
<dbReference type="GO" id="GO:0030288">
    <property type="term" value="C:outer membrane-bounded periplasmic space"/>
    <property type="evidence" value="ECO:0007669"/>
    <property type="project" value="InterPro"/>
</dbReference>
<dbReference type="Gene3D" id="3.40.190.170">
    <property type="entry name" value="Bacterial extracellular solute-binding protein, family 7"/>
    <property type="match status" value="1"/>
</dbReference>
<dbReference type="EMBL" id="UINC01004160">
    <property type="protein sequence ID" value="SVA12255.1"/>
    <property type="molecule type" value="Genomic_DNA"/>
</dbReference>
<keyword evidence="1" id="KW-0732">Signal</keyword>
<dbReference type="CDD" id="cd13671">
    <property type="entry name" value="PBP2_TRAP_SBP_like_3"/>
    <property type="match status" value="1"/>
</dbReference>
<dbReference type="PIRSF" id="PIRSF006470">
    <property type="entry name" value="DctB"/>
    <property type="match status" value="1"/>
</dbReference>
<organism evidence="3">
    <name type="scientific">marine metagenome</name>
    <dbReference type="NCBI Taxonomy" id="408172"/>
    <lineage>
        <taxon>unclassified sequences</taxon>
        <taxon>metagenomes</taxon>
        <taxon>ecological metagenomes</taxon>
    </lineage>
</organism>
<protein>
    <submittedName>
        <fullName evidence="3">Uncharacterized protein</fullName>
    </submittedName>
</protein>
<dbReference type="NCBIfam" id="NF037995">
    <property type="entry name" value="TRAP_S1"/>
    <property type="match status" value="1"/>
</dbReference>
<name>A0A381T7W4_9ZZZZ</name>
<gene>
    <name evidence="3" type="ORF">METZ01_LOCUS65109</name>
</gene>
<reference evidence="3" key="1">
    <citation type="submission" date="2018-05" db="EMBL/GenBank/DDBJ databases">
        <authorList>
            <person name="Lanie J.A."/>
            <person name="Ng W.-L."/>
            <person name="Kazmierczak K.M."/>
            <person name="Andrzejewski T.M."/>
            <person name="Davidsen T.M."/>
            <person name="Wayne K.J."/>
            <person name="Tettelin H."/>
            <person name="Glass J.I."/>
            <person name="Rusch D."/>
            <person name="Podicherti R."/>
            <person name="Tsui H.-C.T."/>
            <person name="Winkler M.E."/>
        </authorList>
    </citation>
    <scope>NUCLEOTIDE SEQUENCE</scope>
</reference>
<dbReference type="GO" id="GO:0030246">
    <property type="term" value="F:carbohydrate binding"/>
    <property type="evidence" value="ECO:0007669"/>
    <property type="project" value="TreeGrafter"/>
</dbReference>
<feature type="transmembrane region" description="Helical" evidence="2">
    <location>
        <begin position="6"/>
        <end position="26"/>
    </location>
</feature>
<keyword evidence="2" id="KW-1133">Transmembrane helix</keyword>
<keyword evidence="2" id="KW-0812">Transmembrane</keyword>
<dbReference type="AlphaFoldDB" id="A0A381T7W4"/>
<proteinExistence type="predicted"/>
<dbReference type="NCBIfam" id="TIGR00787">
    <property type="entry name" value="dctP"/>
    <property type="match status" value="1"/>
</dbReference>